<dbReference type="Pfam" id="PF00440">
    <property type="entry name" value="TetR_N"/>
    <property type="match status" value="1"/>
</dbReference>
<protein>
    <recommendedName>
        <fullName evidence="6">HTH tetR-type domain-containing protein</fullName>
    </recommendedName>
</protein>
<keyword evidence="3" id="KW-0804">Transcription</keyword>
<dbReference type="GO" id="GO:0000976">
    <property type="term" value="F:transcription cis-regulatory region binding"/>
    <property type="evidence" value="ECO:0007669"/>
    <property type="project" value="TreeGrafter"/>
</dbReference>
<dbReference type="InterPro" id="IPR009057">
    <property type="entry name" value="Homeodomain-like_sf"/>
</dbReference>
<proteinExistence type="predicted"/>
<keyword evidence="2 4" id="KW-0238">DNA-binding</keyword>
<dbReference type="Pfam" id="PF14246">
    <property type="entry name" value="TetR_C_7"/>
    <property type="match status" value="1"/>
</dbReference>
<evidence type="ECO:0000313" key="7">
    <source>
        <dbReference type="EMBL" id="OKL45828.1"/>
    </source>
</evidence>
<dbReference type="SUPFAM" id="SSF48498">
    <property type="entry name" value="Tetracyclin repressor-like, C-terminal domain"/>
    <property type="match status" value="1"/>
</dbReference>
<keyword evidence="8" id="KW-1185">Reference proteome</keyword>
<dbReference type="PANTHER" id="PTHR30055">
    <property type="entry name" value="HTH-TYPE TRANSCRIPTIONAL REGULATOR RUTR"/>
    <property type="match status" value="1"/>
</dbReference>
<dbReference type="EMBL" id="LVVZ01000003">
    <property type="protein sequence ID" value="OKL45828.1"/>
    <property type="molecule type" value="Genomic_DNA"/>
</dbReference>
<dbReference type="Proteomes" id="UP000185783">
    <property type="component" value="Unassembled WGS sequence"/>
</dbReference>
<reference evidence="7 8" key="1">
    <citation type="submission" date="2016-03" db="EMBL/GenBank/DDBJ databases">
        <title>Genome sequence of Nesiotobacter sp. nov., a moderately halophilic alphaproteobacterium isolated from the Yellow Sea, China.</title>
        <authorList>
            <person name="Zhang G."/>
            <person name="Zhang R."/>
        </authorList>
    </citation>
    <scope>NUCLEOTIDE SEQUENCE [LARGE SCALE GENOMIC DNA]</scope>
    <source>
        <strain evidence="7 8">WB1-6</strain>
    </source>
</reference>
<dbReference type="InterPro" id="IPR039536">
    <property type="entry name" value="TetR_C_Proteobacteria"/>
</dbReference>
<keyword evidence="1" id="KW-0805">Transcription regulation</keyword>
<comment type="caution">
    <text evidence="7">The sequence shown here is derived from an EMBL/GenBank/DDBJ whole genome shotgun (WGS) entry which is preliminary data.</text>
</comment>
<evidence type="ECO:0000256" key="4">
    <source>
        <dbReference type="PROSITE-ProRule" id="PRU00335"/>
    </source>
</evidence>
<evidence type="ECO:0000313" key="8">
    <source>
        <dbReference type="Proteomes" id="UP000185783"/>
    </source>
</evidence>
<dbReference type="STRING" id="197461.A3843_01495"/>
<feature type="DNA-binding region" description="H-T-H motif" evidence="4">
    <location>
        <begin position="54"/>
        <end position="73"/>
    </location>
</feature>
<evidence type="ECO:0000256" key="5">
    <source>
        <dbReference type="SAM" id="MobiDB-lite"/>
    </source>
</evidence>
<name>A0A1U7JMB5_9HYPH</name>
<evidence type="ECO:0000256" key="3">
    <source>
        <dbReference type="ARBA" id="ARBA00023163"/>
    </source>
</evidence>
<accession>A0A1U7JMB5</accession>
<dbReference type="PROSITE" id="PS50977">
    <property type="entry name" value="HTH_TETR_2"/>
    <property type="match status" value="1"/>
</dbReference>
<gene>
    <name evidence="7" type="ORF">A3843_01495</name>
</gene>
<dbReference type="SUPFAM" id="SSF46689">
    <property type="entry name" value="Homeodomain-like"/>
    <property type="match status" value="1"/>
</dbReference>
<dbReference type="PANTHER" id="PTHR30055:SF234">
    <property type="entry name" value="HTH-TYPE TRANSCRIPTIONAL REGULATOR BETI"/>
    <property type="match status" value="1"/>
</dbReference>
<sequence length="224" mass="25215">MGMVTIMTGDKQCKQRPKARGAGRPPVRSRDETLRLIARAATEEFMANGYARTSIKAVVARAGVSTKSLYKIVPNKAELFRLAMDQAIDISIQQFDDLPSCDGRGRDGLRTLVMAYTRISLSEPSLKVTNMIWVEHKEFPELLESYRESGRRFTEAFDQRVARLCRSGAVTCSEPLVLADFIRNAIDGMRRQVLFGQRKHPNDAELRAWVDQCTRLFVEGASSL</sequence>
<evidence type="ECO:0000256" key="2">
    <source>
        <dbReference type="ARBA" id="ARBA00023125"/>
    </source>
</evidence>
<dbReference type="InterPro" id="IPR036271">
    <property type="entry name" value="Tet_transcr_reg_TetR-rel_C_sf"/>
</dbReference>
<dbReference type="GO" id="GO:0003700">
    <property type="term" value="F:DNA-binding transcription factor activity"/>
    <property type="evidence" value="ECO:0007669"/>
    <property type="project" value="TreeGrafter"/>
</dbReference>
<dbReference type="InterPro" id="IPR001647">
    <property type="entry name" value="HTH_TetR"/>
</dbReference>
<feature type="domain" description="HTH tetR-type" evidence="6">
    <location>
        <begin position="31"/>
        <end position="91"/>
    </location>
</feature>
<dbReference type="Gene3D" id="1.10.357.10">
    <property type="entry name" value="Tetracycline Repressor, domain 2"/>
    <property type="match status" value="1"/>
</dbReference>
<dbReference type="InterPro" id="IPR050109">
    <property type="entry name" value="HTH-type_TetR-like_transc_reg"/>
</dbReference>
<evidence type="ECO:0000256" key="1">
    <source>
        <dbReference type="ARBA" id="ARBA00023015"/>
    </source>
</evidence>
<evidence type="ECO:0000259" key="6">
    <source>
        <dbReference type="PROSITE" id="PS50977"/>
    </source>
</evidence>
<dbReference type="AlphaFoldDB" id="A0A1U7JMB5"/>
<feature type="region of interest" description="Disordered" evidence="5">
    <location>
        <begin position="1"/>
        <end position="29"/>
    </location>
</feature>
<organism evidence="7 8">
    <name type="scientific">Pseudovibrio exalbescens</name>
    <dbReference type="NCBI Taxonomy" id="197461"/>
    <lineage>
        <taxon>Bacteria</taxon>
        <taxon>Pseudomonadati</taxon>
        <taxon>Pseudomonadota</taxon>
        <taxon>Alphaproteobacteria</taxon>
        <taxon>Hyphomicrobiales</taxon>
        <taxon>Stappiaceae</taxon>
        <taxon>Pseudovibrio</taxon>
    </lineage>
</organism>